<dbReference type="Pfam" id="PF04324">
    <property type="entry name" value="Fer2_BFD"/>
    <property type="match status" value="1"/>
</dbReference>
<dbReference type="InterPro" id="IPR041854">
    <property type="entry name" value="BFD-like_2Fe2S-bd_dom_sf"/>
</dbReference>
<dbReference type="InterPro" id="IPR036188">
    <property type="entry name" value="FAD/NAD-bd_sf"/>
</dbReference>
<dbReference type="InterPro" id="IPR052745">
    <property type="entry name" value="G3P_Oxidase/Oxidoreductase"/>
</dbReference>
<evidence type="ECO:0000259" key="1">
    <source>
        <dbReference type="Pfam" id="PF01266"/>
    </source>
</evidence>
<evidence type="ECO:0000313" key="4">
    <source>
        <dbReference type="Proteomes" id="UP000199652"/>
    </source>
</evidence>
<dbReference type="InterPro" id="IPR007419">
    <property type="entry name" value="BFD-like_2Fe2S-bd_dom"/>
</dbReference>
<gene>
    <name evidence="3" type="ORF">SAMN04488579_12335</name>
</gene>
<feature type="domain" description="BFD-like [2Fe-2S]-binding" evidence="2">
    <location>
        <begin position="401"/>
        <end position="455"/>
    </location>
</feature>
<dbReference type="RefSeq" id="WP_090246659.1">
    <property type="nucleotide sequence ID" value="NZ_FNOU01000023.1"/>
</dbReference>
<accession>A0A1H3IJW1</accession>
<proteinExistence type="predicted"/>
<dbReference type="AlphaFoldDB" id="A0A1H3IJW1"/>
<dbReference type="SUPFAM" id="SSF51905">
    <property type="entry name" value="FAD/NAD(P)-binding domain"/>
    <property type="match status" value="1"/>
</dbReference>
<dbReference type="Gene3D" id="1.10.10.1100">
    <property type="entry name" value="BFD-like [2Fe-2S]-binding domain"/>
    <property type="match status" value="1"/>
</dbReference>
<evidence type="ECO:0000259" key="2">
    <source>
        <dbReference type="Pfam" id="PF04324"/>
    </source>
</evidence>
<dbReference type="Proteomes" id="UP000199652">
    <property type="component" value="Unassembled WGS sequence"/>
</dbReference>
<dbReference type="OrthoDB" id="9801699at2"/>
<dbReference type="Gene3D" id="3.30.9.10">
    <property type="entry name" value="D-Amino Acid Oxidase, subunit A, domain 2"/>
    <property type="match status" value="1"/>
</dbReference>
<dbReference type="PANTHER" id="PTHR42720:SF1">
    <property type="entry name" value="GLYCEROL 3-PHOSPHATE OXIDASE"/>
    <property type="match status" value="1"/>
</dbReference>
<evidence type="ECO:0000313" key="3">
    <source>
        <dbReference type="EMBL" id="SDY27569.1"/>
    </source>
</evidence>
<dbReference type="EMBL" id="FNOU01000023">
    <property type="protein sequence ID" value="SDY27569.1"/>
    <property type="molecule type" value="Genomic_DNA"/>
</dbReference>
<name>A0A1H3IJW1_EUBBA</name>
<feature type="domain" description="FAD dependent oxidoreductase" evidence="1">
    <location>
        <begin position="5"/>
        <end position="355"/>
    </location>
</feature>
<dbReference type="SUPFAM" id="SSF54373">
    <property type="entry name" value="FAD-linked reductases, C-terminal domain"/>
    <property type="match status" value="1"/>
</dbReference>
<dbReference type="Gene3D" id="3.50.50.60">
    <property type="entry name" value="FAD/NAD(P)-binding domain"/>
    <property type="match status" value="1"/>
</dbReference>
<organism evidence="3 4">
    <name type="scientific">Eubacterium barkeri</name>
    <name type="common">Clostridium barkeri</name>
    <dbReference type="NCBI Taxonomy" id="1528"/>
    <lineage>
        <taxon>Bacteria</taxon>
        <taxon>Bacillati</taxon>
        <taxon>Bacillota</taxon>
        <taxon>Clostridia</taxon>
        <taxon>Eubacteriales</taxon>
        <taxon>Eubacteriaceae</taxon>
        <taxon>Eubacterium</taxon>
    </lineage>
</organism>
<dbReference type="CDD" id="cd19946">
    <property type="entry name" value="GlpA-like_Fer2_BFD-like"/>
    <property type="match status" value="1"/>
</dbReference>
<dbReference type="Pfam" id="PF01266">
    <property type="entry name" value="DAO"/>
    <property type="match status" value="1"/>
</dbReference>
<dbReference type="PANTHER" id="PTHR42720">
    <property type="entry name" value="GLYCEROL-3-PHOSPHATE DEHYDROGENASE"/>
    <property type="match status" value="1"/>
</dbReference>
<sequence>MQETDIIIIGAGAVGCAIARELSKYDVAVIVVDKRDDVGGDASKSNSAIIHTGYDAKPGTLESQLVVAANPMYDQLTRDLDIPFHRIGAILPAITAEQFEQLPAIKEKAFKNHVYDVEYLSREEILKKEPNLNPEVKGGLFIPRESLIDPFVFVQALAENAHANGTTFLLETEVTDILTADGKVQGVVTTKETIKADCVINAAALHCDDIAAMVGKADYKVVPRRGQFYILDKKTSCQVKNIVLPIPTKVTKGKLMTPTIHGNMLVGPTAEDLDDKENTGVTTEGLDSILADVKKMIPGVNVRDAITEYSGLRPNRNPEGLHVDTYDDLGGYVNLSGVRSTGLTLSVSIAKYVAEQVKAIGWDLTLKEHFISERKGIPCFHEMSREEQEAIIKENPLYGNIVCRCETITEGEILEAIHRPLGARTMDGVKRRVRAGMGRCQGGFCGPKVLEILARELGVPTEEINKNLDGSYMVTRKVK</sequence>
<reference evidence="4" key="1">
    <citation type="submission" date="2016-10" db="EMBL/GenBank/DDBJ databases">
        <authorList>
            <person name="Varghese N."/>
            <person name="Submissions S."/>
        </authorList>
    </citation>
    <scope>NUCLEOTIDE SEQUENCE [LARGE SCALE GENOMIC DNA]</scope>
    <source>
        <strain evidence="4">VPI 5359</strain>
    </source>
</reference>
<dbReference type="STRING" id="1528.SAMN04488579_12335"/>
<keyword evidence="4" id="KW-1185">Reference proteome</keyword>
<dbReference type="InterPro" id="IPR006076">
    <property type="entry name" value="FAD-dep_OxRdtase"/>
</dbReference>
<protein>
    <submittedName>
        <fullName evidence="3">Glycerol-3-phosphate dehydrogenase</fullName>
    </submittedName>
</protein>